<comment type="caution">
    <text evidence="3">The sequence shown here is derived from an EMBL/GenBank/DDBJ whole genome shotgun (WGS) entry which is preliminary data.</text>
</comment>
<feature type="region of interest" description="Disordered" evidence="1">
    <location>
        <begin position="56"/>
        <end position="98"/>
    </location>
</feature>
<dbReference type="Proteomes" id="UP001230328">
    <property type="component" value="Unassembled WGS sequence"/>
</dbReference>
<accession>A0ABU0T8J6</accession>
<keyword evidence="2" id="KW-0812">Transmembrane</keyword>
<keyword evidence="4" id="KW-1185">Reference proteome</keyword>
<evidence type="ECO:0008006" key="5">
    <source>
        <dbReference type="Google" id="ProtNLM"/>
    </source>
</evidence>
<keyword evidence="2" id="KW-1133">Transmembrane helix</keyword>
<evidence type="ECO:0000256" key="2">
    <source>
        <dbReference type="SAM" id="Phobius"/>
    </source>
</evidence>
<evidence type="ECO:0000313" key="3">
    <source>
        <dbReference type="EMBL" id="MDQ1032131.1"/>
    </source>
</evidence>
<evidence type="ECO:0000313" key="4">
    <source>
        <dbReference type="Proteomes" id="UP001230328"/>
    </source>
</evidence>
<name>A0ABU0T8J6_9ACTN</name>
<protein>
    <recommendedName>
        <fullName evidence="5">MFS transporter</fullName>
    </recommendedName>
</protein>
<evidence type="ECO:0000256" key="1">
    <source>
        <dbReference type="SAM" id="MobiDB-lite"/>
    </source>
</evidence>
<feature type="compositionally biased region" description="Low complexity" evidence="1">
    <location>
        <begin position="57"/>
        <end position="82"/>
    </location>
</feature>
<dbReference type="EMBL" id="JAUSZI010000002">
    <property type="protein sequence ID" value="MDQ1032131.1"/>
    <property type="molecule type" value="Genomic_DNA"/>
</dbReference>
<feature type="transmembrane region" description="Helical" evidence="2">
    <location>
        <begin position="26"/>
        <end position="49"/>
    </location>
</feature>
<proteinExistence type="predicted"/>
<gene>
    <name evidence="3" type="ORF">QF035_009713</name>
</gene>
<sequence length="98" mass="9580">MVQATVSPALGNAAVGLLAELTGARAAVVMGGLFCVAATLVVAAAFPALRHARLTVPSESSKPAEASEPSESSCEAPANAADDAGHADAESPVKGPAR</sequence>
<reference evidence="3 4" key="1">
    <citation type="submission" date="2023-07" db="EMBL/GenBank/DDBJ databases">
        <title>Comparative genomics of wheat-associated soil bacteria to identify genetic determinants of phenazine resistance.</title>
        <authorList>
            <person name="Mouncey N."/>
        </authorList>
    </citation>
    <scope>NUCLEOTIDE SEQUENCE [LARGE SCALE GENOMIC DNA]</scope>
    <source>
        <strain evidence="3 4">V2I4</strain>
    </source>
</reference>
<organism evidence="3 4">
    <name type="scientific">Streptomyces umbrinus</name>
    <dbReference type="NCBI Taxonomy" id="67370"/>
    <lineage>
        <taxon>Bacteria</taxon>
        <taxon>Bacillati</taxon>
        <taxon>Actinomycetota</taxon>
        <taxon>Actinomycetes</taxon>
        <taxon>Kitasatosporales</taxon>
        <taxon>Streptomycetaceae</taxon>
        <taxon>Streptomyces</taxon>
        <taxon>Streptomyces phaeochromogenes group</taxon>
    </lineage>
</organism>
<keyword evidence="2" id="KW-0472">Membrane</keyword>